<evidence type="ECO:0000256" key="2">
    <source>
        <dbReference type="ARBA" id="ARBA00022737"/>
    </source>
</evidence>
<keyword evidence="2" id="KW-0677">Repeat</keyword>
<dbReference type="InterPro" id="IPR001451">
    <property type="entry name" value="Hexapep"/>
</dbReference>
<organism evidence="3 4">
    <name type="scientific">Bifidobacterium callitrichos</name>
    <dbReference type="NCBI Taxonomy" id="762209"/>
    <lineage>
        <taxon>Bacteria</taxon>
        <taxon>Bacillati</taxon>
        <taxon>Actinomycetota</taxon>
        <taxon>Actinomycetes</taxon>
        <taxon>Bifidobacteriales</taxon>
        <taxon>Bifidobacteriaceae</taxon>
        <taxon>Bifidobacterium</taxon>
    </lineage>
</organism>
<dbReference type="EMBL" id="RZJP01000005">
    <property type="protein sequence ID" value="KAA8815235.1"/>
    <property type="molecule type" value="Genomic_DNA"/>
</dbReference>
<dbReference type="InterPro" id="IPR050179">
    <property type="entry name" value="Trans_hexapeptide_repeat"/>
</dbReference>
<dbReference type="InterPro" id="IPR018357">
    <property type="entry name" value="Hexapep_transf_CS"/>
</dbReference>
<dbReference type="SUPFAM" id="SSF51161">
    <property type="entry name" value="Trimeric LpxA-like enzymes"/>
    <property type="match status" value="1"/>
</dbReference>
<accession>A0A5M9Z9V1</accession>
<sequence length="159" mass="17105">MDLGRYLPKEKVASYRSMIDALSMVSPFRSVLEYRMRGDKLTHAYYCTVLHIPETIEISGMIGGGLYIPHMHCVISVYKAGKNLSVLPGAVIGKSSRGTRSETNATIGDDVLIGANATVFGPVHIGDHVMIGAGAVVFGDVPDYATAVGNPFRVLRKHA</sequence>
<evidence type="ECO:0000313" key="4">
    <source>
        <dbReference type="Proteomes" id="UP000326060"/>
    </source>
</evidence>
<keyword evidence="1" id="KW-0808">Transferase</keyword>
<evidence type="ECO:0008006" key="5">
    <source>
        <dbReference type="Google" id="ProtNLM"/>
    </source>
</evidence>
<gene>
    <name evidence="3" type="ORF">EMB92_10830</name>
</gene>
<dbReference type="AlphaFoldDB" id="A0A5M9Z9V1"/>
<dbReference type="PROSITE" id="PS00101">
    <property type="entry name" value="HEXAPEP_TRANSFERASES"/>
    <property type="match status" value="1"/>
</dbReference>
<dbReference type="Gene3D" id="2.160.10.10">
    <property type="entry name" value="Hexapeptide repeat proteins"/>
    <property type="match status" value="1"/>
</dbReference>
<reference evidence="3 4" key="1">
    <citation type="journal article" date="2019" name="Syst. Appl. Microbiol.">
        <title>Characterization of Bifidobacterium species in feaces of the Egyptian fruit bat: Description of B. vespertilionis sp. nov. and B. rousetti sp. nov.</title>
        <authorList>
            <person name="Modesto M."/>
            <person name="Satti M."/>
            <person name="Watanabe K."/>
            <person name="Puglisi E."/>
            <person name="Morelli L."/>
            <person name="Huang C.-H."/>
            <person name="Liou J.-S."/>
            <person name="Miyashita M."/>
            <person name="Tamura T."/>
            <person name="Saito S."/>
            <person name="Mori K."/>
            <person name="Huang L."/>
            <person name="Sciavilla P."/>
            <person name="Sandri C."/>
            <person name="Spiezio C."/>
            <person name="Vitali F."/>
            <person name="Cavalieri D."/>
            <person name="Perpetuini G."/>
            <person name="Tofalo R."/>
            <person name="Bonetti A."/>
            <person name="Arita M."/>
            <person name="Mattarelli P."/>
        </authorList>
    </citation>
    <scope>NUCLEOTIDE SEQUENCE [LARGE SCALE GENOMIC DNA]</scope>
    <source>
        <strain evidence="3 4">RST27</strain>
    </source>
</reference>
<dbReference type="GO" id="GO:0016740">
    <property type="term" value="F:transferase activity"/>
    <property type="evidence" value="ECO:0007669"/>
    <property type="project" value="UniProtKB-KW"/>
</dbReference>
<evidence type="ECO:0000313" key="3">
    <source>
        <dbReference type="EMBL" id="KAA8815235.1"/>
    </source>
</evidence>
<protein>
    <recommendedName>
        <fullName evidence="5">Serine acetyltransferase</fullName>
    </recommendedName>
</protein>
<dbReference type="PANTHER" id="PTHR43300">
    <property type="entry name" value="ACETYLTRANSFERASE"/>
    <property type="match status" value="1"/>
</dbReference>
<proteinExistence type="predicted"/>
<evidence type="ECO:0000256" key="1">
    <source>
        <dbReference type="ARBA" id="ARBA00022679"/>
    </source>
</evidence>
<comment type="caution">
    <text evidence="3">The sequence shown here is derived from an EMBL/GenBank/DDBJ whole genome shotgun (WGS) entry which is preliminary data.</text>
</comment>
<dbReference type="Pfam" id="PF00132">
    <property type="entry name" value="Hexapep"/>
    <property type="match status" value="1"/>
</dbReference>
<name>A0A5M9Z9V1_9BIFI</name>
<dbReference type="Proteomes" id="UP000326060">
    <property type="component" value="Unassembled WGS sequence"/>
</dbReference>
<dbReference type="InterPro" id="IPR011004">
    <property type="entry name" value="Trimer_LpxA-like_sf"/>
</dbReference>